<evidence type="ECO:0000313" key="16">
    <source>
        <dbReference type="Proteomes" id="UP000008672"/>
    </source>
</evidence>
<dbReference type="GO" id="GO:0032259">
    <property type="term" value="P:methylation"/>
    <property type="evidence" value="ECO:0007669"/>
    <property type="project" value="UniProtKB-KW"/>
</dbReference>
<sequence length="257" mass="28285">MLAAAGISFARRLGSLPWRLGGSCVSRGLHSTVMNDLVENMDKKTTWDRFYTENNAEKFRHFDWFFNYKFASGFLLSYLGEKKGCGPFKILDLGCGTSDIGPGLYRDSTVPVQLFCVDFSQVAIRHMLQQLSAMPLPAAHPGSQIRFLEADATDLRGFQAQSFDLALDKGTSDALLRSKAGPGKAASMLLECLRVLAPRGSLLQFSDEDPDARIPFLELVTSTDPRGVDVTVQELGNVRGVCYFAYSVTVRPSPRSV</sequence>
<dbReference type="STRING" id="7897.ENSLACP00000019604"/>
<comment type="catalytic activity">
    <reaction evidence="8">
        <text>L-lysyl-[citrate synthase] + S-adenosyl-L-methionine = N(6)-methyl-L-lysyl-[citrate synthase] + S-adenosyl-L-homocysteine + H(+)</text>
        <dbReference type="Rhea" id="RHEA:55544"/>
        <dbReference type="Rhea" id="RHEA-COMP:14212"/>
        <dbReference type="Rhea" id="RHEA-COMP:14213"/>
        <dbReference type="ChEBI" id="CHEBI:15378"/>
        <dbReference type="ChEBI" id="CHEBI:29969"/>
        <dbReference type="ChEBI" id="CHEBI:57856"/>
        <dbReference type="ChEBI" id="CHEBI:59789"/>
        <dbReference type="ChEBI" id="CHEBI:61929"/>
    </reaction>
</comment>
<dbReference type="Pfam" id="PF13649">
    <property type="entry name" value="Methyltransf_25"/>
    <property type="match status" value="1"/>
</dbReference>
<comment type="catalytic activity">
    <reaction evidence="10">
        <text>N(6)-methyl-L-lysyl-[citrate synthase] + S-adenosyl-L-methionine = N(6),N(6)-dimethyl-L-lysyl-[citrate synthase] + S-adenosyl-L-homocysteine + H(+)</text>
        <dbReference type="Rhea" id="RHEA:55548"/>
        <dbReference type="Rhea" id="RHEA-COMP:14213"/>
        <dbReference type="Rhea" id="RHEA-COMP:14214"/>
        <dbReference type="ChEBI" id="CHEBI:15378"/>
        <dbReference type="ChEBI" id="CHEBI:57856"/>
        <dbReference type="ChEBI" id="CHEBI:59789"/>
        <dbReference type="ChEBI" id="CHEBI:61929"/>
        <dbReference type="ChEBI" id="CHEBI:61976"/>
    </reaction>
</comment>
<evidence type="ECO:0000256" key="8">
    <source>
        <dbReference type="ARBA" id="ARBA00051191"/>
    </source>
</evidence>
<dbReference type="Bgee" id="ENSLACG00000017239">
    <property type="expression patterns" value="Expressed in muscle tissue and 5 other cell types or tissues"/>
</dbReference>
<evidence type="ECO:0000256" key="9">
    <source>
        <dbReference type="ARBA" id="ARBA00052621"/>
    </source>
</evidence>
<dbReference type="Gene3D" id="3.40.50.150">
    <property type="entry name" value="Vaccinia Virus protein VP39"/>
    <property type="match status" value="1"/>
</dbReference>
<keyword evidence="4" id="KW-0808">Transferase</keyword>
<evidence type="ECO:0000259" key="14">
    <source>
        <dbReference type="Pfam" id="PF13649"/>
    </source>
</evidence>
<evidence type="ECO:0000256" key="2">
    <source>
        <dbReference type="ARBA" id="ARBA00008361"/>
    </source>
</evidence>
<keyword evidence="7" id="KW-0496">Mitochondrion</keyword>
<comment type="similarity">
    <text evidence="2">Belongs to the methyltransferase superfamily.</text>
</comment>
<dbReference type="InterPro" id="IPR029063">
    <property type="entry name" value="SAM-dependent_MTases_sf"/>
</dbReference>
<keyword evidence="16" id="KW-1185">Reference proteome</keyword>
<dbReference type="CTD" id="751071"/>
<evidence type="ECO:0000256" key="3">
    <source>
        <dbReference type="ARBA" id="ARBA00022603"/>
    </source>
</evidence>
<dbReference type="FunCoup" id="H3BCI3">
    <property type="interactions" value="6"/>
</dbReference>
<dbReference type="RefSeq" id="XP_005988914.1">
    <property type="nucleotide sequence ID" value="XM_005988852.3"/>
</dbReference>
<reference evidence="16" key="1">
    <citation type="submission" date="2011-08" db="EMBL/GenBank/DDBJ databases">
        <title>The draft genome of Latimeria chalumnae.</title>
        <authorList>
            <person name="Di Palma F."/>
            <person name="Alfoldi J."/>
            <person name="Johnson J."/>
            <person name="Berlin A."/>
            <person name="Gnerre S."/>
            <person name="Jaffe D."/>
            <person name="MacCallum I."/>
            <person name="Young S."/>
            <person name="Walker B.J."/>
            <person name="Lander E."/>
            <person name="Lindblad-Toh K."/>
        </authorList>
    </citation>
    <scope>NUCLEOTIDE SEQUENCE [LARGE SCALE GENOMIC DNA]</scope>
    <source>
        <strain evidence="16">Wild caught</strain>
    </source>
</reference>
<keyword evidence="6" id="KW-0809">Transit peptide</keyword>
<dbReference type="HOGENOM" id="CLU_098158_0_0_1"/>
<dbReference type="Ensembl" id="ENSLACT00000019742.1">
    <property type="protein sequence ID" value="ENSLACP00000019604.1"/>
    <property type="gene ID" value="ENSLACG00000017239.1"/>
</dbReference>
<evidence type="ECO:0000256" key="10">
    <source>
        <dbReference type="ARBA" id="ARBA00052681"/>
    </source>
</evidence>
<organism evidence="15 16">
    <name type="scientific">Latimeria chalumnae</name>
    <name type="common">Coelacanth</name>
    <dbReference type="NCBI Taxonomy" id="7897"/>
    <lineage>
        <taxon>Eukaryota</taxon>
        <taxon>Metazoa</taxon>
        <taxon>Chordata</taxon>
        <taxon>Craniata</taxon>
        <taxon>Vertebrata</taxon>
        <taxon>Euteleostomi</taxon>
        <taxon>Coelacanthiformes</taxon>
        <taxon>Coelacanthidae</taxon>
        <taxon>Latimeria</taxon>
    </lineage>
</organism>
<reference evidence="15" key="3">
    <citation type="submission" date="2025-09" db="UniProtKB">
        <authorList>
            <consortium name="Ensembl"/>
        </authorList>
    </citation>
    <scope>IDENTIFICATION</scope>
</reference>
<dbReference type="GO" id="GO:0005739">
    <property type="term" value="C:mitochondrion"/>
    <property type="evidence" value="ECO:0007669"/>
    <property type="project" value="UniProtKB-SubCell"/>
</dbReference>
<name>H3BCI3_LATCH</name>
<dbReference type="SUPFAM" id="SSF53335">
    <property type="entry name" value="S-adenosyl-L-methionine-dependent methyltransferases"/>
    <property type="match status" value="1"/>
</dbReference>
<feature type="domain" description="Methyltransferase" evidence="14">
    <location>
        <begin position="90"/>
        <end position="200"/>
    </location>
</feature>
<dbReference type="EMBL" id="AFYH01015907">
    <property type="status" value="NOT_ANNOTATED_CDS"/>
    <property type="molecule type" value="Genomic_DNA"/>
</dbReference>
<dbReference type="PANTHER" id="PTHR12176:SF83">
    <property type="entry name" value="CITRATE SYNTHASE-LYSINE N-METHYLTRANSFERASE CSKMT, MITOCHONDRIAL"/>
    <property type="match status" value="1"/>
</dbReference>
<gene>
    <name evidence="15" type="primary">CSKMT</name>
</gene>
<dbReference type="FunFam" id="3.40.50.150:FF:000200">
    <property type="entry name" value="Citrate synthase lysine methyltransferase"/>
    <property type="match status" value="1"/>
</dbReference>
<dbReference type="PANTHER" id="PTHR12176">
    <property type="entry name" value="SAM-DEPENDENT METHYLTRANSFERASE SUPERFAMILY PROTEIN"/>
    <property type="match status" value="1"/>
</dbReference>
<dbReference type="CDD" id="cd02440">
    <property type="entry name" value="AdoMet_MTases"/>
    <property type="match status" value="1"/>
</dbReference>
<dbReference type="InParanoid" id="H3BCI3"/>
<evidence type="ECO:0000256" key="6">
    <source>
        <dbReference type="ARBA" id="ARBA00022946"/>
    </source>
</evidence>
<dbReference type="GeneTree" id="ENSGT00510000049875"/>
<keyword evidence="3" id="KW-0489">Methyltransferase</keyword>
<comment type="subcellular location">
    <subcellularLocation>
        <location evidence="1">Mitochondrion</location>
    </subcellularLocation>
</comment>
<protein>
    <recommendedName>
        <fullName evidence="12">Citrate synthase-lysine N-methyltransferase CSKMT, mitochondrial</fullName>
    </recommendedName>
    <alternativeName>
        <fullName evidence="13">Methyltransferase-like protein 12, mitochondrial</fullName>
    </alternativeName>
</protein>
<evidence type="ECO:0000256" key="12">
    <source>
        <dbReference type="ARBA" id="ARBA00068729"/>
    </source>
</evidence>
<evidence type="ECO:0000256" key="1">
    <source>
        <dbReference type="ARBA" id="ARBA00004173"/>
    </source>
</evidence>
<evidence type="ECO:0000256" key="7">
    <source>
        <dbReference type="ARBA" id="ARBA00023128"/>
    </source>
</evidence>
<accession>H3BCI3</accession>
<dbReference type="eggNOG" id="KOG2352">
    <property type="taxonomic scope" value="Eukaryota"/>
</dbReference>
<comment type="catalytic activity">
    <reaction evidence="9">
        <text>N(6),N(6)-dimethyl-L-lysyl-[citrate synthase] + S-adenosyl-L-methionine = N(6),N(6),N(6)-trimethyl-L-lysyl-[citrate synthase] + S-adenosyl-L-homocysteine + H(+)</text>
        <dbReference type="Rhea" id="RHEA:55552"/>
        <dbReference type="Rhea" id="RHEA-COMP:14214"/>
        <dbReference type="Rhea" id="RHEA-COMP:14215"/>
        <dbReference type="ChEBI" id="CHEBI:15378"/>
        <dbReference type="ChEBI" id="CHEBI:57856"/>
        <dbReference type="ChEBI" id="CHEBI:59789"/>
        <dbReference type="ChEBI" id="CHEBI:61961"/>
        <dbReference type="ChEBI" id="CHEBI:61976"/>
    </reaction>
</comment>
<reference evidence="15" key="2">
    <citation type="submission" date="2025-08" db="UniProtKB">
        <authorList>
            <consortium name="Ensembl"/>
        </authorList>
    </citation>
    <scope>IDENTIFICATION</scope>
</reference>
<comment type="function">
    <text evidence="11">Protein-lysine methyltransferase that selectively trimethylates citrate synthase (CS) in mitochondria. Seems to conduct trimethylation in a highly distributive manner rather than in a processive manner, and thus introduces a single methyl group per binding event.</text>
</comment>
<evidence type="ECO:0000256" key="5">
    <source>
        <dbReference type="ARBA" id="ARBA00022691"/>
    </source>
</evidence>
<evidence type="ECO:0000313" key="15">
    <source>
        <dbReference type="Ensembl" id="ENSLACP00000019604.1"/>
    </source>
</evidence>
<dbReference type="GO" id="GO:0008168">
    <property type="term" value="F:methyltransferase activity"/>
    <property type="evidence" value="ECO:0007669"/>
    <property type="project" value="UniProtKB-KW"/>
</dbReference>
<evidence type="ECO:0000256" key="13">
    <source>
        <dbReference type="ARBA" id="ARBA00083084"/>
    </source>
</evidence>
<dbReference type="InterPro" id="IPR051419">
    <property type="entry name" value="Lys/N-term_MeTrsfase_sf"/>
</dbReference>
<proteinExistence type="inferred from homology"/>
<dbReference type="Proteomes" id="UP000008672">
    <property type="component" value="Unassembled WGS sequence"/>
</dbReference>
<evidence type="ECO:0000256" key="11">
    <source>
        <dbReference type="ARBA" id="ARBA00058794"/>
    </source>
</evidence>
<keyword evidence="5" id="KW-0949">S-adenosyl-L-methionine</keyword>
<dbReference type="GeneID" id="102352540"/>
<dbReference type="AlphaFoldDB" id="H3BCI3"/>
<dbReference type="KEGG" id="lcm:102352540"/>
<dbReference type="InterPro" id="IPR041698">
    <property type="entry name" value="Methyltransf_25"/>
</dbReference>
<evidence type="ECO:0000256" key="4">
    <source>
        <dbReference type="ARBA" id="ARBA00022679"/>
    </source>
</evidence>
<dbReference type="OrthoDB" id="411785at2759"/>
<dbReference type="OMA" id="LMQEHIQ"/>